<feature type="domain" description="Cytidyltransferase-like" evidence="12">
    <location>
        <begin position="323"/>
        <end position="416"/>
    </location>
</feature>
<dbReference type="GO" id="GO:0016773">
    <property type="term" value="F:phosphotransferase activity, alcohol group as acceptor"/>
    <property type="evidence" value="ECO:0007669"/>
    <property type="project" value="InterPro"/>
</dbReference>
<dbReference type="GO" id="GO:0016301">
    <property type="term" value="F:kinase activity"/>
    <property type="evidence" value="ECO:0007669"/>
    <property type="project" value="UniProtKB-KW"/>
</dbReference>
<evidence type="ECO:0000259" key="11">
    <source>
        <dbReference type="Pfam" id="PF00294"/>
    </source>
</evidence>
<dbReference type="InterPro" id="IPR014729">
    <property type="entry name" value="Rossmann-like_a/b/a_fold"/>
</dbReference>
<evidence type="ECO:0000256" key="7">
    <source>
        <dbReference type="ARBA" id="ARBA00022840"/>
    </source>
</evidence>
<dbReference type="InterPro" id="IPR011611">
    <property type="entry name" value="PfkB_dom"/>
</dbReference>
<dbReference type="EC" id="2.7.7.70" evidence="2"/>
<evidence type="ECO:0000256" key="10">
    <source>
        <dbReference type="ARBA" id="ARBA00047428"/>
    </source>
</evidence>
<protein>
    <recommendedName>
        <fullName evidence="2">D-glycero-beta-D-manno-heptose 1-phosphate adenylyltransferase</fullName>
        <ecNumber evidence="2">2.7.7.70</ecNumber>
    </recommendedName>
</protein>
<dbReference type="GO" id="GO:0016779">
    <property type="term" value="F:nucleotidyltransferase activity"/>
    <property type="evidence" value="ECO:0007669"/>
    <property type="project" value="UniProtKB-KW"/>
</dbReference>
<organism evidence="13 14">
    <name type="scientific">Corynebacterium halotolerans YIM 70093 = DSM 44683</name>
    <dbReference type="NCBI Taxonomy" id="1121362"/>
    <lineage>
        <taxon>Bacteria</taxon>
        <taxon>Bacillati</taxon>
        <taxon>Actinomycetota</taxon>
        <taxon>Actinomycetes</taxon>
        <taxon>Mycobacteriales</taxon>
        <taxon>Corynebacteriaceae</taxon>
        <taxon>Corynebacterium</taxon>
    </lineage>
</organism>
<dbReference type="NCBIfam" id="TIGR02199">
    <property type="entry name" value="rfaE_dom_II"/>
    <property type="match status" value="1"/>
</dbReference>
<dbReference type="AlphaFoldDB" id="M1NRI4"/>
<comment type="pathway">
    <text evidence="1">Bacterial outer membrane biogenesis; LPS core biosynthesis.</text>
</comment>
<proteinExistence type="predicted"/>
<dbReference type="Pfam" id="PF00294">
    <property type="entry name" value="PfkB"/>
    <property type="match status" value="1"/>
</dbReference>
<keyword evidence="5" id="KW-0547">Nucleotide-binding</keyword>
<evidence type="ECO:0000256" key="9">
    <source>
        <dbReference type="ARBA" id="ARBA00023277"/>
    </source>
</evidence>
<dbReference type="EMBL" id="CP003697">
    <property type="protein sequence ID" value="AGF72107.1"/>
    <property type="molecule type" value="Genomic_DNA"/>
</dbReference>
<evidence type="ECO:0000313" key="13">
    <source>
        <dbReference type="EMBL" id="AGF72107.1"/>
    </source>
</evidence>
<dbReference type="eggNOG" id="COG2870">
    <property type="taxonomic scope" value="Bacteria"/>
</dbReference>
<keyword evidence="6" id="KW-0418">Kinase</keyword>
<keyword evidence="14" id="KW-1185">Reference proteome</keyword>
<evidence type="ECO:0000256" key="1">
    <source>
        <dbReference type="ARBA" id="ARBA00004713"/>
    </source>
</evidence>
<dbReference type="HOGENOM" id="CLU_021150_1_0_11"/>
<dbReference type="STRING" id="1121362.A605_05505"/>
<comment type="catalytic activity">
    <reaction evidence="10">
        <text>D-glycero-beta-D-manno-heptose 1-phosphate + ATP + H(+) = ADP-D-glycero-beta-D-manno-heptose + diphosphate</text>
        <dbReference type="Rhea" id="RHEA:27465"/>
        <dbReference type="ChEBI" id="CHEBI:15378"/>
        <dbReference type="ChEBI" id="CHEBI:30616"/>
        <dbReference type="ChEBI" id="CHEBI:33019"/>
        <dbReference type="ChEBI" id="CHEBI:59967"/>
        <dbReference type="ChEBI" id="CHEBI:61593"/>
        <dbReference type="EC" id="2.7.7.70"/>
    </reaction>
</comment>
<dbReference type="KEGG" id="chn:A605_05505"/>
<evidence type="ECO:0000256" key="8">
    <source>
        <dbReference type="ARBA" id="ARBA00023268"/>
    </source>
</evidence>
<dbReference type="NCBIfam" id="TIGR00125">
    <property type="entry name" value="cyt_tran_rel"/>
    <property type="match status" value="1"/>
</dbReference>
<sequence>MTVNIIVVGDVLLDVDTAGAARKLSPDGPVPVVDVGGESHRPGGAGLAALLLADAGHTPTLVTVLGEDDHAARLREGLAGIDLVAGPSGQPTPVKKRLIADGHVVARMDLNCAVETTPRSTPDMLAAIRSADAVLVSDYGRGLTDDPALREALHDAATRVPVVWDPHPKGGAPVAGVAAVTPNLGEARATAGISGEDTREVSRAAQRMLELWPVRAAVVTLGGDGAAVFERGNALPQFIPVAAATGGDTCGAGDRFAGALTAQLARSTPLARAVEAAVDDAAGYIARGGVATLGRPAEREQPADELAARLAEVRARGGVVVATGGCFDLLHAGHARTLAAARGLGDFLVVCLNSDDSVRRLKGEHRPIMQEGDRVELLEALECVDAVVVFDEDTPETVLSELRPDLWVKGGDYDIDSLPEARLIRGWGGQAVTVPYHPARSTTRLAEALQAVG</sequence>
<dbReference type="GO" id="GO:0009244">
    <property type="term" value="P:lipopolysaccharide core region biosynthetic process"/>
    <property type="evidence" value="ECO:0007669"/>
    <property type="project" value="UniProtKB-UniPathway"/>
</dbReference>
<keyword evidence="9" id="KW-0119">Carbohydrate metabolism</keyword>
<dbReference type="UniPathway" id="UPA00958"/>
<reference evidence="13 14" key="1">
    <citation type="journal article" date="2012" name="Stand. Genomic Sci.">
        <title>Genome sequence of the halotolerant bacterium Corynebacterium halotolerans type strain YIM 70093(T) (= DSM 44683(T)).</title>
        <authorList>
            <person name="Ruckert C."/>
            <person name="Albersmeier A."/>
            <person name="Al-Dilaimi A."/>
            <person name="Niehaus K."/>
            <person name="Szczepanowski R."/>
            <person name="Kalinowski J."/>
        </authorList>
    </citation>
    <scope>NUCLEOTIDE SEQUENCE [LARGE SCALE GENOMIC DNA]</scope>
    <source>
        <strain evidence="13">YIM 70093</strain>
    </source>
</reference>
<evidence type="ECO:0000256" key="5">
    <source>
        <dbReference type="ARBA" id="ARBA00022741"/>
    </source>
</evidence>
<dbReference type="SUPFAM" id="SSF52374">
    <property type="entry name" value="Nucleotidylyl transferase"/>
    <property type="match status" value="1"/>
</dbReference>
<accession>M1NRI4</accession>
<dbReference type="PROSITE" id="PS00584">
    <property type="entry name" value="PFKB_KINASES_2"/>
    <property type="match status" value="1"/>
</dbReference>
<dbReference type="GO" id="GO:0005524">
    <property type="term" value="F:ATP binding"/>
    <property type="evidence" value="ECO:0007669"/>
    <property type="project" value="UniProtKB-KW"/>
</dbReference>
<dbReference type="Gene3D" id="3.40.1190.20">
    <property type="match status" value="1"/>
</dbReference>
<dbReference type="Proteomes" id="UP000011723">
    <property type="component" value="Chromosome"/>
</dbReference>
<dbReference type="RefSeq" id="WP_015400526.1">
    <property type="nucleotide sequence ID" value="NC_020302.1"/>
</dbReference>
<dbReference type="eggNOG" id="COG0615">
    <property type="taxonomic scope" value="Bacteria"/>
</dbReference>
<dbReference type="Gene3D" id="3.40.50.620">
    <property type="entry name" value="HUPs"/>
    <property type="match status" value="1"/>
</dbReference>
<keyword evidence="3" id="KW-0808">Transferase</keyword>
<feature type="domain" description="Carbohydrate kinase PfkB" evidence="11">
    <location>
        <begin position="5"/>
        <end position="291"/>
    </location>
</feature>
<evidence type="ECO:0000256" key="2">
    <source>
        <dbReference type="ARBA" id="ARBA00012519"/>
    </source>
</evidence>
<dbReference type="PATRIC" id="fig|1121362.3.peg.1108"/>
<dbReference type="SUPFAM" id="SSF53613">
    <property type="entry name" value="Ribokinase-like"/>
    <property type="match status" value="1"/>
</dbReference>
<keyword evidence="7" id="KW-0067">ATP-binding</keyword>
<dbReference type="PANTHER" id="PTHR43793:SF2">
    <property type="entry name" value="BIFUNCTIONAL PROTEIN HLDE"/>
    <property type="match status" value="1"/>
</dbReference>
<evidence type="ECO:0000256" key="4">
    <source>
        <dbReference type="ARBA" id="ARBA00022695"/>
    </source>
</evidence>
<dbReference type="PANTHER" id="PTHR43793">
    <property type="entry name" value="FAD SYNTHASE"/>
    <property type="match status" value="1"/>
</dbReference>
<evidence type="ECO:0000256" key="6">
    <source>
        <dbReference type="ARBA" id="ARBA00022777"/>
    </source>
</evidence>
<name>M1NRI4_9CORY</name>
<evidence type="ECO:0000256" key="3">
    <source>
        <dbReference type="ARBA" id="ARBA00022679"/>
    </source>
</evidence>
<keyword evidence="4" id="KW-0548">Nucleotidyltransferase</keyword>
<keyword evidence="8" id="KW-0511">Multifunctional enzyme</keyword>
<dbReference type="Pfam" id="PF01467">
    <property type="entry name" value="CTP_transf_like"/>
    <property type="match status" value="1"/>
</dbReference>
<dbReference type="InterPro" id="IPR002173">
    <property type="entry name" value="Carboh/pur_kinase_PfkB_CS"/>
</dbReference>
<dbReference type="InterPro" id="IPR029056">
    <property type="entry name" value="Ribokinase-like"/>
</dbReference>
<evidence type="ECO:0000259" key="12">
    <source>
        <dbReference type="Pfam" id="PF01467"/>
    </source>
</evidence>
<dbReference type="InterPro" id="IPR011914">
    <property type="entry name" value="RfaE_dom_II"/>
</dbReference>
<dbReference type="InterPro" id="IPR004821">
    <property type="entry name" value="Cyt_trans-like"/>
</dbReference>
<evidence type="ECO:0000313" key="14">
    <source>
        <dbReference type="Proteomes" id="UP000011723"/>
    </source>
</evidence>
<gene>
    <name evidence="13" type="ORF">A605_05505</name>
</gene>
<dbReference type="InterPro" id="IPR050385">
    <property type="entry name" value="Archaeal_FAD_synthase"/>
</dbReference>